<gene>
    <name evidence="7" type="ORF">PPERSA_02109</name>
</gene>
<keyword evidence="4 6" id="KW-1133">Transmembrane helix</keyword>
<comment type="subcellular location">
    <subcellularLocation>
        <location evidence="1">Membrane</location>
    </subcellularLocation>
</comment>
<name>A0A0V0Q7X0_PSEPJ</name>
<keyword evidence="3 6" id="KW-0812">Transmembrane</keyword>
<dbReference type="Gene3D" id="1.10.1330.10">
    <property type="entry name" value="Dockerin domain"/>
    <property type="match status" value="1"/>
</dbReference>
<dbReference type="PANTHER" id="PTHR21346:SF10">
    <property type="entry name" value="TRANSMEMBRANE PROTEIN"/>
    <property type="match status" value="1"/>
</dbReference>
<accession>A0A0V0Q7X0</accession>
<reference evidence="7 8" key="1">
    <citation type="journal article" date="2015" name="Sci. Rep.">
        <title>Genome of the facultative scuticociliatosis pathogen Pseudocohnilembus persalinus provides insight into its virulence through horizontal gene transfer.</title>
        <authorList>
            <person name="Xiong J."/>
            <person name="Wang G."/>
            <person name="Cheng J."/>
            <person name="Tian M."/>
            <person name="Pan X."/>
            <person name="Warren A."/>
            <person name="Jiang C."/>
            <person name="Yuan D."/>
            <person name="Miao W."/>
        </authorList>
    </citation>
    <scope>NUCLEOTIDE SEQUENCE [LARGE SCALE GENOMIC DNA]</scope>
    <source>
        <strain evidence="7">36N120E</strain>
    </source>
</reference>
<dbReference type="GO" id="GO:0016020">
    <property type="term" value="C:membrane"/>
    <property type="evidence" value="ECO:0007669"/>
    <property type="project" value="UniProtKB-SubCell"/>
</dbReference>
<sequence>MGQEDNNNKNNSLTNLNITGLNMESIKEIIYKETQPLATEFGTGAIFGACAGMFSRMAIRFSMISFGGFFVAMQLLQSSGYVNIEWKKIEADIKQNLDLNKDGKIDEKDAQLAYQRYLSTLTMKLPSTSGFALFFLLGLKGKFLR</sequence>
<dbReference type="Pfam" id="PF04930">
    <property type="entry name" value="FUN14"/>
    <property type="match status" value="1"/>
</dbReference>
<dbReference type="AlphaFoldDB" id="A0A0V0Q7X0"/>
<dbReference type="InterPro" id="IPR007014">
    <property type="entry name" value="FUN14"/>
</dbReference>
<dbReference type="InParanoid" id="A0A0V0Q7X0"/>
<feature type="transmembrane region" description="Helical" evidence="6">
    <location>
        <begin position="117"/>
        <end position="139"/>
    </location>
</feature>
<evidence type="ECO:0000256" key="3">
    <source>
        <dbReference type="ARBA" id="ARBA00022692"/>
    </source>
</evidence>
<dbReference type="Proteomes" id="UP000054937">
    <property type="component" value="Unassembled WGS sequence"/>
</dbReference>
<dbReference type="InterPro" id="IPR036439">
    <property type="entry name" value="Dockerin_dom_sf"/>
</dbReference>
<comment type="similarity">
    <text evidence="2">Belongs to the FUN14 family.</text>
</comment>
<evidence type="ECO:0000256" key="4">
    <source>
        <dbReference type="ARBA" id="ARBA00022989"/>
    </source>
</evidence>
<evidence type="ECO:0000256" key="1">
    <source>
        <dbReference type="ARBA" id="ARBA00004370"/>
    </source>
</evidence>
<evidence type="ECO:0000256" key="2">
    <source>
        <dbReference type="ARBA" id="ARBA00009160"/>
    </source>
</evidence>
<organism evidence="7 8">
    <name type="scientific">Pseudocohnilembus persalinus</name>
    <name type="common">Ciliate</name>
    <dbReference type="NCBI Taxonomy" id="266149"/>
    <lineage>
        <taxon>Eukaryota</taxon>
        <taxon>Sar</taxon>
        <taxon>Alveolata</taxon>
        <taxon>Ciliophora</taxon>
        <taxon>Intramacronucleata</taxon>
        <taxon>Oligohymenophorea</taxon>
        <taxon>Scuticociliatia</taxon>
        <taxon>Philasterida</taxon>
        <taxon>Pseudocohnilembidae</taxon>
        <taxon>Pseudocohnilembus</taxon>
    </lineage>
</organism>
<dbReference type="PANTHER" id="PTHR21346">
    <property type="entry name" value="FUN14 DOMAIN CONTAINING"/>
    <property type="match status" value="1"/>
</dbReference>
<comment type="caution">
    <text evidence="7">The sequence shown here is derived from an EMBL/GenBank/DDBJ whole genome shotgun (WGS) entry which is preliminary data.</text>
</comment>
<proteinExistence type="inferred from homology"/>
<dbReference type="EMBL" id="LDAU01000254">
    <property type="protein sequence ID" value="KRW98332.1"/>
    <property type="molecule type" value="Genomic_DNA"/>
</dbReference>
<keyword evidence="8" id="KW-1185">Reference proteome</keyword>
<evidence type="ECO:0008006" key="9">
    <source>
        <dbReference type="Google" id="ProtNLM"/>
    </source>
</evidence>
<dbReference type="OrthoDB" id="331036at2759"/>
<protein>
    <recommendedName>
        <fullName evidence="9">EF-hand domain-containing protein</fullName>
    </recommendedName>
</protein>
<evidence type="ECO:0000313" key="7">
    <source>
        <dbReference type="EMBL" id="KRW98332.1"/>
    </source>
</evidence>
<feature type="transmembrane region" description="Helical" evidence="6">
    <location>
        <begin position="57"/>
        <end position="76"/>
    </location>
</feature>
<keyword evidence="5 6" id="KW-0472">Membrane</keyword>
<dbReference type="OMA" id="PQKECKG"/>
<evidence type="ECO:0000256" key="6">
    <source>
        <dbReference type="SAM" id="Phobius"/>
    </source>
</evidence>
<evidence type="ECO:0000313" key="8">
    <source>
        <dbReference type="Proteomes" id="UP000054937"/>
    </source>
</evidence>
<evidence type="ECO:0000256" key="5">
    <source>
        <dbReference type="ARBA" id="ARBA00023136"/>
    </source>
</evidence>
<dbReference type="GO" id="GO:0000272">
    <property type="term" value="P:polysaccharide catabolic process"/>
    <property type="evidence" value="ECO:0007669"/>
    <property type="project" value="InterPro"/>
</dbReference>